<feature type="chain" id="PRO_5035595580" evidence="2">
    <location>
        <begin position="17"/>
        <end position="99"/>
    </location>
</feature>
<organism evidence="3 4">
    <name type="scientific">Bursaphelenchus okinawaensis</name>
    <dbReference type="NCBI Taxonomy" id="465554"/>
    <lineage>
        <taxon>Eukaryota</taxon>
        <taxon>Metazoa</taxon>
        <taxon>Ecdysozoa</taxon>
        <taxon>Nematoda</taxon>
        <taxon>Chromadorea</taxon>
        <taxon>Rhabditida</taxon>
        <taxon>Tylenchina</taxon>
        <taxon>Tylenchomorpha</taxon>
        <taxon>Aphelenchoidea</taxon>
        <taxon>Aphelenchoididae</taxon>
        <taxon>Bursaphelenchus</taxon>
    </lineage>
</organism>
<dbReference type="OrthoDB" id="5836450at2759"/>
<reference evidence="3" key="1">
    <citation type="submission" date="2020-09" db="EMBL/GenBank/DDBJ databases">
        <authorList>
            <person name="Kikuchi T."/>
        </authorList>
    </citation>
    <scope>NUCLEOTIDE SEQUENCE</scope>
    <source>
        <strain evidence="3">SH1</strain>
    </source>
</reference>
<proteinExistence type="predicted"/>
<keyword evidence="2" id="KW-0732">Signal</keyword>
<keyword evidence="4" id="KW-1185">Reference proteome</keyword>
<evidence type="ECO:0000313" key="3">
    <source>
        <dbReference type="EMBL" id="CAD5229527.1"/>
    </source>
</evidence>
<evidence type="ECO:0000313" key="4">
    <source>
        <dbReference type="Proteomes" id="UP000614601"/>
    </source>
</evidence>
<gene>
    <name evidence="3" type="ORF">BOKJ2_LOCUS13586</name>
</gene>
<evidence type="ECO:0000256" key="1">
    <source>
        <dbReference type="SAM" id="MobiDB-lite"/>
    </source>
</evidence>
<dbReference type="Proteomes" id="UP000614601">
    <property type="component" value="Unassembled WGS sequence"/>
</dbReference>
<feature type="signal peptide" evidence="2">
    <location>
        <begin position="1"/>
        <end position="16"/>
    </location>
</feature>
<accession>A0A811LMM7</accession>
<protein>
    <submittedName>
        <fullName evidence="3">Uncharacterized protein</fullName>
    </submittedName>
</protein>
<dbReference type="EMBL" id="CAJFDH010000006">
    <property type="protein sequence ID" value="CAD5229527.1"/>
    <property type="molecule type" value="Genomic_DNA"/>
</dbReference>
<dbReference type="InterPro" id="IPR004296">
    <property type="entry name" value="DUF236"/>
</dbReference>
<name>A0A811LMM7_9BILA</name>
<sequence>MICFLIPCQIICVVLLLNCAKKKTSNTQNGAPAATGNNIRPPERKDTMANTDDPNYQTMAIFNENQETPRPPEKGGIAKSNDPNYDTMVIVPDAFGQEK</sequence>
<dbReference type="Proteomes" id="UP000783686">
    <property type="component" value="Unassembled WGS sequence"/>
</dbReference>
<dbReference type="Pfam" id="PF03057">
    <property type="entry name" value="DUF236"/>
    <property type="match status" value="2"/>
</dbReference>
<dbReference type="EMBL" id="CAJFCW020000006">
    <property type="protein sequence ID" value="CAG9126888.1"/>
    <property type="molecule type" value="Genomic_DNA"/>
</dbReference>
<evidence type="ECO:0000256" key="2">
    <source>
        <dbReference type="SAM" id="SignalP"/>
    </source>
</evidence>
<feature type="compositionally biased region" description="Polar residues" evidence="1">
    <location>
        <begin position="25"/>
        <end position="38"/>
    </location>
</feature>
<feature type="compositionally biased region" description="Polar residues" evidence="1">
    <location>
        <begin position="48"/>
        <end position="68"/>
    </location>
</feature>
<dbReference type="AlphaFoldDB" id="A0A811LMM7"/>
<feature type="region of interest" description="Disordered" evidence="1">
    <location>
        <begin position="24"/>
        <end position="86"/>
    </location>
</feature>
<comment type="caution">
    <text evidence="3">The sequence shown here is derived from an EMBL/GenBank/DDBJ whole genome shotgun (WGS) entry which is preliminary data.</text>
</comment>